<name>A0A371E5U1_MUCPR</name>
<feature type="non-terminal residue" evidence="2">
    <location>
        <position position="1"/>
    </location>
</feature>
<reference evidence="2" key="1">
    <citation type="submission" date="2018-05" db="EMBL/GenBank/DDBJ databases">
        <title>Draft genome of Mucuna pruriens seed.</title>
        <authorList>
            <person name="Nnadi N.E."/>
            <person name="Vos R."/>
            <person name="Hasami M.H."/>
            <person name="Devisetty U.K."/>
            <person name="Aguiy J.C."/>
        </authorList>
    </citation>
    <scope>NUCLEOTIDE SEQUENCE [LARGE SCALE GENOMIC DNA]</scope>
    <source>
        <strain evidence="2">JCA_2017</strain>
    </source>
</reference>
<evidence type="ECO:0000259" key="1">
    <source>
        <dbReference type="Pfam" id="PF07727"/>
    </source>
</evidence>
<dbReference type="Pfam" id="PF07727">
    <property type="entry name" value="RVT_2"/>
    <property type="match status" value="1"/>
</dbReference>
<comment type="caution">
    <text evidence="2">The sequence shown here is derived from an EMBL/GenBank/DDBJ whole genome shotgun (WGS) entry which is preliminary data.</text>
</comment>
<protein>
    <submittedName>
        <fullName evidence="2">Copia protein</fullName>
    </submittedName>
</protein>
<evidence type="ECO:0000313" key="3">
    <source>
        <dbReference type="Proteomes" id="UP000257109"/>
    </source>
</evidence>
<dbReference type="OrthoDB" id="1429026at2759"/>
<dbReference type="AlphaFoldDB" id="A0A371E5U1"/>
<gene>
    <name evidence="2" type="primary">GIP</name>
    <name evidence="2" type="ORF">CR513_60378</name>
</gene>
<sequence>MKFTNHQRSLLLDFCNTPTVVMVMLEVVGRKSTLMILVLVTIHNWHLHYLKVNNAFLHGALNGDVYMTIPQGVSCNKGNQTCKLLKSLYNIKQVSHK</sequence>
<dbReference type="Proteomes" id="UP000257109">
    <property type="component" value="Unassembled WGS sequence"/>
</dbReference>
<keyword evidence="3" id="KW-1185">Reference proteome</keyword>
<evidence type="ECO:0000313" key="2">
    <source>
        <dbReference type="EMBL" id="RDX61402.1"/>
    </source>
</evidence>
<organism evidence="2 3">
    <name type="scientific">Mucuna pruriens</name>
    <name type="common">Velvet bean</name>
    <name type="synonym">Dolichos pruriens</name>
    <dbReference type="NCBI Taxonomy" id="157652"/>
    <lineage>
        <taxon>Eukaryota</taxon>
        <taxon>Viridiplantae</taxon>
        <taxon>Streptophyta</taxon>
        <taxon>Embryophyta</taxon>
        <taxon>Tracheophyta</taxon>
        <taxon>Spermatophyta</taxon>
        <taxon>Magnoliopsida</taxon>
        <taxon>eudicotyledons</taxon>
        <taxon>Gunneridae</taxon>
        <taxon>Pentapetalae</taxon>
        <taxon>rosids</taxon>
        <taxon>fabids</taxon>
        <taxon>Fabales</taxon>
        <taxon>Fabaceae</taxon>
        <taxon>Papilionoideae</taxon>
        <taxon>50 kb inversion clade</taxon>
        <taxon>NPAAA clade</taxon>
        <taxon>indigoferoid/millettioid clade</taxon>
        <taxon>Phaseoleae</taxon>
        <taxon>Mucuna</taxon>
    </lineage>
</organism>
<feature type="domain" description="Reverse transcriptase Ty1/copia-type" evidence="1">
    <location>
        <begin position="27"/>
        <end position="95"/>
    </location>
</feature>
<dbReference type="InterPro" id="IPR013103">
    <property type="entry name" value="RVT_2"/>
</dbReference>
<proteinExistence type="predicted"/>
<accession>A0A371E5U1</accession>
<dbReference type="EMBL" id="QJKJ01016164">
    <property type="protein sequence ID" value="RDX61402.1"/>
    <property type="molecule type" value="Genomic_DNA"/>
</dbReference>